<organism evidence="1 2">
    <name type="scientific">Ancylostoma ceylanicum</name>
    <dbReference type="NCBI Taxonomy" id="53326"/>
    <lineage>
        <taxon>Eukaryota</taxon>
        <taxon>Metazoa</taxon>
        <taxon>Ecdysozoa</taxon>
        <taxon>Nematoda</taxon>
        <taxon>Chromadorea</taxon>
        <taxon>Rhabditida</taxon>
        <taxon>Rhabditina</taxon>
        <taxon>Rhabditomorpha</taxon>
        <taxon>Strongyloidea</taxon>
        <taxon>Ancylostomatidae</taxon>
        <taxon>Ancylostomatinae</taxon>
        <taxon>Ancylostoma</taxon>
    </lineage>
</organism>
<comment type="caution">
    <text evidence="1">The sequence shown here is derived from an EMBL/GenBank/DDBJ whole genome shotgun (WGS) entry which is preliminary data.</text>
</comment>
<dbReference type="Proteomes" id="UP000024635">
    <property type="component" value="Unassembled WGS sequence"/>
</dbReference>
<dbReference type="AlphaFoldDB" id="A0A016SWM3"/>
<dbReference type="STRING" id="53326.A0A016SWM3"/>
<evidence type="ECO:0000313" key="2">
    <source>
        <dbReference type="Proteomes" id="UP000024635"/>
    </source>
</evidence>
<proteinExistence type="predicted"/>
<dbReference type="EMBL" id="JARK01001500">
    <property type="protein sequence ID" value="EYB95088.1"/>
    <property type="molecule type" value="Genomic_DNA"/>
</dbReference>
<dbReference type="OrthoDB" id="10404757at2759"/>
<protein>
    <submittedName>
        <fullName evidence="1">Uncharacterized protein</fullName>
    </submittedName>
</protein>
<keyword evidence="2" id="KW-1185">Reference proteome</keyword>
<accession>A0A016SWM3</accession>
<reference evidence="2" key="1">
    <citation type="journal article" date="2015" name="Nat. Genet.">
        <title>The genome and transcriptome of the zoonotic hookworm Ancylostoma ceylanicum identify infection-specific gene families.</title>
        <authorList>
            <person name="Schwarz E.M."/>
            <person name="Hu Y."/>
            <person name="Antoshechkin I."/>
            <person name="Miller M.M."/>
            <person name="Sternberg P.W."/>
            <person name="Aroian R.V."/>
        </authorList>
    </citation>
    <scope>NUCLEOTIDE SEQUENCE</scope>
    <source>
        <strain evidence="2">HY135</strain>
    </source>
</reference>
<sequence>MAESNNAETNNGDDRRNAARNEHNEVEVAEVPQQARGTPAPVSYWKQVMNCIGTRCDNALTEQLRNLSTAKRKYIVGAVQCAVDIVVAAVERENNENEQFRTVLSALGLQPQQLVQMLPRLTRHAADLTQLAIELNCDIASVRNVVRENDEEVERLRSQLAVLQAPPRAHIEPQAPAARGGGQGEWSQELRQMIKDWNTVADVQYKSFQQDVHHPSAELMQPRDGPQWSPALNLQGRSARSSTMCSHLDPQDLLGEFSDLTSLSNDSRNGKTETVSTVGGQDNQVLSTLREVLKAQTVADVKKYNGKNSLSDFLRALEVKYPRTIWSDSDRGEILINHLEGTTNTLVSNLSNEIRRGTFEALVEELRKARVTPGERLKAASEWKQLQKTTKNQ</sequence>
<evidence type="ECO:0000313" key="1">
    <source>
        <dbReference type="EMBL" id="EYB95088.1"/>
    </source>
</evidence>
<gene>
    <name evidence="1" type="primary">Acey_s0164.g3558</name>
    <name evidence="1" type="ORF">Y032_0164g3558</name>
</gene>
<name>A0A016SWM3_9BILA</name>